<name>A0A133VKU7_9EURY</name>
<evidence type="ECO:0000313" key="5">
    <source>
        <dbReference type="EMBL" id="KXB07059.1"/>
    </source>
</evidence>
<gene>
    <name evidence="5" type="ORF">AKJ51_02120</name>
</gene>
<organism evidence="5 6">
    <name type="scientific">candidate division MSBL1 archaeon SCGC-AAA382A20</name>
    <dbReference type="NCBI Taxonomy" id="1698280"/>
    <lineage>
        <taxon>Archaea</taxon>
        <taxon>Methanobacteriati</taxon>
        <taxon>Methanobacteriota</taxon>
        <taxon>candidate division MSBL1</taxon>
    </lineage>
</organism>
<feature type="domain" description="Type I restriction modification DNA specificity" evidence="4">
    <location>
        <begin position="51"/>
        <end position="195"/>
    </location>
</feature>
<dbReference type="PANTHER" id="PTHR30408:SF12">
    <property type="entry name" value="TYPE I RESTRICTION ENZYME MJAVIII SPECIFICITY SUBUNIT"/>
    <property type="match status" value="1"/>
</dbReference>
<feature type="non-terminal residue" evidence="5">
    <location>
        <position position="1"/>
    </location>
</feature>
<comment type="similarity">
    <text evidence="1">Belongs to the type-I restriction system S methylase family.</text>
</comment>
<dbReference type="Pfam" id="PF01420">
    <property type="entry name" value="Methylase_S"/>
    <property type="match status" value="1"/>
</dbReference>
<dbReference type="SUPFAM" id="SSF116734">
    <property type="entry name" value="DNA methylase specificity domain"/>
    <property type="match status" value="1"/>
</dbReference>
<proteinExistence type="inferred from homology"/>
<dbReference type="InterPro" id="IPR052021">
    <property type="entry name" value="Type-I_RS_S_subunit"/>
</dbReference>
<evidence type="ECO:0000256" key="1">
    <source>
        <dbReference type="ARBA" id="ARBA00010923"/>
    </source>
</evidence>
<dbReference type="AlphaFoldDB" id="A0A133VKU7"/>
<protein>
    <recommendedName>
        <fullName evidence="4">Type I restriction modification DNA specificity domain-containing protein</fullName>
    </recommendedName>
</protein>
<reference evidence="5 6" key="1">
    <citation type="journal article" date="2016" name="Sci. Rep.">
        <title>Metabolic traits of an uncultured archaeal lineage -MSBL1- from brine pools of the Red Sea.</title>
        <authorList>
            <person name="Mwirichia R."/>
            <person name="Alam I."/>
            <person name="Rashid M."/>
            <person name="Vinu M."/>
            <person name="Ba-Alawi W."/>
            <person name="Anthony Kamau A."/>
            <person name="Kamanda Ngugi D."/>
            <person name="Goker M."/>
            <person name="Klenk H.P."/>
            <person name="Bajic V."/>
            <person name="Stingl U."/>
        </authorList>
    </citation>
    <scope>NUCLEOTIDE SEQUENCE [LARGE SCALE GENOMIC DNA]</scope>
    <source>
        <strain evidence="5">SCGC-AAA382A20</strain>
    </source>
</reference>
<dbReference type="PANTHER" id="PTHR30408">
    <property type="entry name" value="TYPE-1 RESTRICTION ENZYME ECOKI SPECIFICITY PROTEIN"/>
    <property type="match status" value="1"/>
</dbReference>
<dbReference type="GO" id="GO:0009307">
    <property type="term" value="P:DNA restriction-modification system"/>
    <property type="evidence" value="ECO:0007669"/>
    <property type="project" value="UniProtKB-KW"/>
</dbReference>
<keyword evidence="6" id="KW-1185">Reference proteome</keyword>
<keyword evidence="3" id="KW-0238">DNA-binding</keyword>
<evidence type="ECO:0000259" key="4">
    <source>
        <dbReference type="Pfam" id="PF01420"/>
    </source>
</evidence>
<keyword evidence="2" id="KW-0680">Restriction system</keyword>
<evidence type="ECO:0000256" key="2">
    <source>
        <dbReference type="ARBA" id="ARBA00022747"/>
    </source>
</evidence>
<dbReference type="Gene3D" id="3.90.220.20">
    <property type="entry name" value="DNA methylase specificity domains"/>
    <property type="match status" value="1"/>
</dbReference>
<dbReference type="EMBL" id="LHYE01000018">
    <property type="protein sequence ID" value="KXB07059.1"/>
    <property type="molecule type" value="Genomic_DNA"/>
</dbReference>
<dbReference type="PATRIC" id="fig|1698280.3.peg.270"/>
<dbReference type="GO" id="GO:0003677">
    <property type="term" value="F:DNA binding"/>
    <property type="evidence" value="ECO:0007669"/>
    <property type="project" value="UniProtKB-KW"/>
</dbReference>
<comment type="caution">
    <text evidence="5">The sequence shown here is derived from an EMBL/GenBank/DDBJ whole genome shotgun (WGS) entry which is preliminary data.</text>
</comment>
<sequence length="250" mass="28277">VIRAGNPVPQEFADRAAQRRAALEADQPIVPDDIGQLFPDGFEESELGPVPKGWAVKSLDEIADYLNGTAWQKYRAEKGEKSLPVIKIRELRDGFSDNTDHANLKVPKKYIIENGDVVFSWSGSLLVKLWTGGRGILNQHLFKVSSPDFPKWFYYLWTVEHLERFQRIAADKATTMGHIKRSHLKEAKALIPPKPLINWMTENMSPLIDQQIENDLEARTLADMRDTLLPKLLSGGIDVSKPAYSEEENN</sequence>
<evidence type="ECO:0000256" key="3">
    <source>
        <dbReference type="ARBA" id="ARBA00023125"/>
    </source>
</evidence>
<evidence type="ECO:0000313" key="6">
    <source>
        <dbReference type="Proteomes" id="UP000070263"/>
    </source>
</evidence>
<dbReference type="InterPro" id="IPR000055">
    <property type="entry name" value="Restrct_endonuc_typeI_TRD"/>
</dbReference>
<dbReference type="Proteomes" id="UP000070263">
    <property type="component" value="Unassembled WGS sequence"/>
</dbReference>
<accession>A0A133VKU7</accession>
<dbReference type="InterPro" id="IPR044946">
    <property type="entry name" value="Restrct_endonuc_typeI_TRD_sf"/>
</dbReference>